<dbReference type="Proteomes" id="UP001162885">
    <property type="component" value="Chromosome"/>
</dbReference>
<dbReference type="Pfam" id="PF18911">
    <property type="entry name" value="PKD_4"/>
    <property type="match status" value="1"/>
</dbReference>
<dbReference type="InterPro" id="IPR012938">
    <property type="entry name" value="Glc/Sorbosone_DH"/>
</dbReference>
<dbReference type="InterPro" id="IPR000601">
    <property type="entry name" value="PKD_dom"/>
</dbReference>
<dbReference type="AlphaFoldDB" id="A0AAX3A1R9"/>
<protein>
    <submittedName>
        <fullName evidence="3">PQQ-dependent sugar dehydrogenase</fullName>
    </submittedName>
</protein>
<feature type="compositionally biased region" description="Basic residues" evidence="1">
    <location>
        <begin position="113"/>
        <end position="122"/>
    </location>
</feature>
<reference evidence="3 4" key="1">
    <citation type="journal article" date="2022" name="BMC Genomics">
        <title>Comparative genome analysis of mycobacteria focusing on tRNA and non-coding RNA.</title>
        <authorList>
            <person name="Behra P.R.K."/>
            <person name="Pettersson B.M.F."/>
            <person name="Ramesh M."/>
            <person name="Das S."/>
            <person name="Dasgupta S."/>
            <person name="Kirsebom L.A."/>
        </authorList>
    </citation>
    <scope>NUCLEOTIDE SEQUENCE [LARGE SCALE GENOMIC DNA]</scope>
    <source>
        <strain evidence="3 4">DSM 44677</strain>
    </source>
</reference>
<feature type="region of interest" description="Disordered" evidence="1">
    <location>
        <begin position="52"/>
        <end position="128"/>
    </location>
</feature>
<organism evidence="3 4">
    <name type="scientific">Mycolicibacterium boenickei</name>
    <dbReference type="NCBI Taxonomy" id="146017"/>
    <lineage>
        <taxon>Bacteria</taxon>
        <taxon>Bacillati</taxon>
        <taxon>Actinomycetota</taxon>
        <taxon>Actinomycetes</taxon>
        <taxon>Mycobacteriales</taxon>
        <taxon>Mycobacteriaceae</taxon>
        <taxon>Mycolicibacterium</taxon>
    </lineage>
</organism>
<dbReference type="InterPro" id="IPR011042">
    <property type="entry name" value="6-blade_b-propeller_TolB-like"/>
</dbReference>
<evidence type="ECO:0000256" key="1">
    <source>
        <dbReference type="SAM" id="MobiDB-lite"/>
    </source>
</evidence>
<dbReference type="PROSITE" id="PS50093">
    <property type="entry name" value="PKD"/>
    <property type="match status" value="1"/>
</dbReference>
<dbReference type="Pfam" id="PF07995">
    <property type="entry name" value="GSDH"/>
    <property type="match status" value="1"/>
</dbReference>
<dbReference type="GO" id="GO:0005975">
    <property type="term" value="P:carbohydrate metabolic process"/>
    <property type="evidence" value="ECO:0007669"/>
    <property type="project" value="UniProtKB-ARBA"/>
</dbReference>
<accession>A0AAX3A1R9</accession>
<dbReference type="EMBL" id="CP060016">
    <property type="protein sequence ID" value="UNC01304.1"/>
    <property type="molecule type" value="Genomic_DNA"/>
</dbReference>
<dbReference type="InterPro" id="IPR011041">
    <property type="entry name" value="Quinoprot_gluc/sorb_DH_b-prop"/>
</dbReference>
<dbReference type="InterPro" id="IPR013783">
    <property type="entry name" value="Ig-like_fold"/>
</dbReference>
<dbReference type="Gene3D" id="2.60.40.10">
    <property type="entry name" value="Immunoglobulins"/>
    <property type="match status" value="1"/>
</dbReference>
<sequence length="1004" mass="105862">MASAKRAQAGLTLDRGTECRSTALSPSAKHVARLAALAVAVGLGTAVATPAVASAEETGSASSSESGPTSSEAHPRSGATDPEPAVPGHSSPAKSAEPNSGAATPDKRELPAKRRLASRSKKSVVTLGDGVVVRSSGGARTAGVEDGAPAESAVEVVGDVETAELPEELGQSPDVVEVAPQEVAPVDETVAIEPAATEPEAPNSSSRSARHLDLLHTIKLDARQKPAGVTDTPTPLAAVETDDQVFGTLREQVQAQIQEKTPITIPPLPLPGPDSPEPVKKVWGCFCNIFTTVAPIAQQVGGLINEYLLPILAEPAPGETPDSPVLWAVLGWVRRQADQILSAPPISDFTEAVTAWGALTLQQVSQSCGEPTEGLPEELERTVIVSGLTEPVDFRFLPDDPDNADDGGILIAEKGGAIKLYKEGQGTTTLVELPTQTDFESGIGGIEVDPNFAENHYIYVSYTNGNDVDVLSRFTLSGDEATILASEKVLMASDQTAGPIHHGGEIYYEDNPGDSPDYIYWAKGDNSVSTNAQDLTNIHGKILRIHPDGTIPTDNPFYNTPGARQEIWAYGLRNPFRFDVAPNGQLLVADVGDTAWEELNVVTKGANYGWPGAEGVCVGCGYVNPIYAYDHNTPAGTASITSVLVYTGDTLPEEYRGKVFIADYTLGWIKVLTLDEDYDSYVSEQPFDGQAGTPVRLVQGPDGNIYQLNIYPGELSMIAPSGGNRAPTAVVTATPSSGYSPLVVNFSSQGSGDPDPNTTLTYHWDFGDGTTSTQANPTKTYDTNGTYNVTLTVSDGEKTGQDTQSVTVGSTAPHDLTITTPQGVALDNTKYNAGDTISFTGSALDQDETLPDSAYNWTVVFHHADHIHPVTSNVVGKTGSITVPTDPHNSADTWYEVRLTVTDSTGLSTTSSANVYPNTVTQTFTASDPEATFTIDGKPYTGSYTETSVVGVQRVLGVSSPQFVDDGQLVFVSWSDGGAQTHTIVTPGTDTNYVVTFNKVPSAL</sequence>
<feature type="region of interest" description="Disordered" evidence="1">
    <location>
        <begin position="1"/>
        <end position="27"/>
    </location>
</feature>
<dbReference type="SUPFAM" id="SSF49299">
    <property type="entry name" value="PKD domain"/>
    <property type="match status" value="1"/>
</dbReference>
<dbReference type="InterPro" id="IPR022409">
    <property type="entry name" value="PKD/Chitinase_dom"/>
</dbReference>
<dbReference type="Gene3D" id="2.120.10.30">
    <property type="entry name" value="TolB, C-terminal domain"/>
    <property type="match status" value="1"/>
</dbReference>
<feature type="region of interest" description="Disordered" evidence="1">
    <location>
        <begin position="795"/>
        <end position="814"/>
    </location>
</feature>
<dbReference type="SUPFAM" id="SSF50952">
    <property type="entry name" value="Soluble quinoprotein glucose dehydrogenase"/>
    <property type="match status" value="1"/>
</dbReference>
<feature type="compositionally biased region" description="Low complexity" evidence="1">
    <location>
        <begin position="52"/>
        <end position="72"/>
    </location>
</feature>
<dbReference type="InterPro" id="IPR035986">
    <property type="entry name" value="PKD_dom_sf"/>
</dbReference>
<feature type="domain" description="PKD" evidence="2">
    <location>
        <begin position="727"/>
        <end position="808"/>
    </location>
</feature>
<proteinExistence type="predicted"/>
<dbReference type="PANTHER" id="PTHR19328">
    <property type="entry name" value="HEDGEHOG-INTERACTING PROTEIN"/>
    <property type="match status" value="1"/>
</dbReference>
<dbReference type="PANTHER" id="PTHR19328:SF13">
    <property type="entry name" value="HIPL1 PROTEIN"/>
    <property type="match status" value="1"/>
</dbReference>
<dbReference type="RefSeq" id="WP_077743014.1">
    <property type="nucleotide sequence ID" value="NZ_AP022579.1"/>
</dbReference>
<feature type="compositionally biased region" description="Polar residues" evidence="1">
    <location>
        <begin position="801"/>
        <end position="810"/>
    </location>
</feature>
<name>A0AAX3A1R9_9MYCO</name>
<dbReference type="CDD" id="cd00146">
    <property type="entry name" value="PKD"/>
    <property type="match status" value="1"/>
</dbReference>
<dbReference type="SMART" id="SM00089">
    <property type="entry name" value="PKD"/>
    <property type="match status" value="1"/>
</dbReference>
<evidence type="ECO:0000313" key="4">
    <source>
        <dbReference type="Proteomes" id="UP001162885"/>
    </source>
</evidence>
<gene>
    <name evidence="3" type="ORF">H5U98_07940</name>
</gene>
<evidence type="ECO:0000313" key="3">
    <source>
        <dbReference type="EMBL" id="UNC01304.1"/>
    </source>
</evidence>
<evidence type="ECO:0000259" key="2">
    <source>
        <dbReference type="PROSITE" id="PS50093"/>
    </source>
</evidence>